<sequence length="93" mass="11346">MKEIINENQLINLRYFFECYFNVSANYSELDMIVTEYKENESKEYIEGLKSEIELILKINDIELMNNFIKKYAMRNMKYNKIIELLHHIKNNI</sequence>
<dbReference type="InterPro" id="IPR041129">
    <property type="entry name" value="CdiI_2"/>
</dbReference>
<name>A0A1S8LJJ7_9CLOT</name>
<keyword evidence="3" id="KW-1185">Reference proteome</keyword>
<evidence type="ECO:0000313" key="3">
    <source>
        <dbReference type="Proteomes" id="UP000190951"/>
    </source>
</evidence>
<accession>A0A1S8LJJ7</accession>
<proteinExistence type="predicted"/>
<reference evidence="2 3" key="1">
    <citation type="submission" date="2022-04" db="EMBL/GenBank/DDBJ databases">
        <title>Genome sequence of C. roseum typestrain.</title>
        <authorList>
            <person name="Poehlein A."/>
            <person name="Schoch T."/>
            <person name="Duerre P."/>
            <person name="Daniel R."/>
        </authorList>
    </citation>
    <scope>NUCLEOTIDE SEQUENCE [LARGE SCALE GENOMIC DNA]</scope>
    <source>
        <strain evidence="2 3">DSM 7320</strain>
    </source>
</reference>
<evidence type="ECO:0000259" key="1">
    <source>
        <dbReference type="Pfam" id="PF18593"/>
    </source>
</evidence>
<dbReference type="SUPFAM" id="SSF109910">
    <property type="entry name" value="YgfY-like"/>
    <property type="match status" value="1"/>
</dbReference>
<protein>
    <recommendedName>
        <fullName evidence="1">CdiI immunity protein domain-containing protein</fullName>
    </recommendedName>
</protein>
<dbReference type="EMBL" id="CP096983">
    <property type="protein sequence ID" value="URZ10839.1"/>
    <property type="molecule type" value="Genomic_DNA"/>
</dbReference>
<organism evidence="2 3">
    <name type="scientific">Clostridium felsineum</name>
    <dbReference type="NCBI Taxonomy" id="36839"/>
    <lineage>
        <taxon>Bacteria</taxon>
        <taxon>Bacillati</taxon>
        <taxon>Bacillota</taxon>
        <taxon>Clostridia</taxon>
        <taxon>Eubacteriales</taxon>
        <taxon>Clostridiaceae</taxon>
        <taxon>Clostridium</taxon>
    </lineage>
</organism>
<dbReference type="STRING" id="84029.CROST_06930"/>
<feature type="domain" description="CdiI immunity protein" evidence="1">
    <location>
        <begin position="11"/>
        <end position="74"/>
    </location>
</feature>
<dbReference type="KEGG" id="crw:CROST_015540"/>
<evidence type="ECO:0000313" key="2">
    <source>
        <dbReference type="EMBL" id="URZ10839.1"/>
    </source>
</evidence>
<dbReference type="RefSeq" id="WP_242950963.1">
    <property type="nucleotide sequence ID" value="NZ_CP096983.1"/>
</dbReference>
<gene>
    <name evidence="2" type="ORF">CROST_015540</name>
</gene>
<dbReference type="AlphaFoldDB" id="A0A1S8LJJ7"/>
<dbReference type="Proteomes" id="UP000190951">
    <property type="component" value="Chromosome"/>
</dbReference>
<dbReference type="InterPro" id="IPR036714">
    <property type="entry name" value="SDH_sf"/>
</dbReference>
<dbReference type="Pfam" id="PF18593">
    <property type="entry name" value="CdiI_2"/>
    <property type="match status" value="1"/>
</dbReference>